<accession>A0A226F3T5</accession>
<comment type="similarity">
    <text evidence="3 11">Belongs to the HMG-CoA reductase family.</text>
</comment>
<dbReference type="Proteomes" id="UP000198287">
    <property type="component" value="Unassembled WGS sequence"/>
</dbReference>
<sequence>MASSYTSASPIREGSPSSPASSPETYFDAEQDIGDSVATHRPRHESDHDHSLSSNLSKIKFTVGDSEEDVSSCIQKSDRLSGGHHQHRHHKQPSHVKGASSFQPPPRDVKTCLEIYTSEKGAKALTDDEIKALVRAKHIPAYQLEKAVDDLERGVQIRRKLLADTLNSSTSLQNLPYQNYDYSAVMGACCENVIGYVPLPVGVAGPLKLDGNMYHVPMATTEGCLVASTNRGCRALLDSGVSSRVVSDGMSRGPVVRFPTGMQAGDAMQWLEVTENFESIKKAFDSTSRFARLEKIQCRIAGRFLFARFVAKTGDAMGMNMVSKGTEIALKRLQDVFPDMDVISLSGNFCTDKKSAAINWIEGRGKSVIAESIVPAKIVKDVLKTTVNALVEVHIAKNLVGSAMAGAIGGFNAHAANIVTAIFIATGQDPAQNVASSNCITLLEPYGENSEDLYISCSMPSIEVGTIGGGTILGPQSACLEMLGVKGTIEGQPGHQAALLARIICGTVVAGELSLLAALAAGHLVRSHLKHNRSTTSVLLNSALPVLSSPCKVTHKATLRPVGECIISGTEESEENKESNKRPPQHHPALPNPPSRPSVSVTLKASSSSKGGDGRRSPLSHTVTMDVLGFPTECKQS</sequence>
<dbReference type="PROSITE" id="PS50065">
    <property type="entry name" value="HMG_COA_REDUCTASE_4"/>
    <property type="match status" value="1"/>
</dbReference>
<dbReference type="InterPro" id="IPR023282">
    <property type="entry name" value="HMG_CoA_Rdtase_N"/>
</dbReference>
<dbReference type="InterPro" id="IPR002202">
    <property type="entry name" value="HMG_CoA_Rdtase"/>
</dbReference>
<dbReference type="InterPro" id="IPR004554">
    <property type="entry name" value="HMG_CoA_Rdtase_eu_arc"/>
</dbReference>
<gene>
    <name evidence="13" type="ORF">Fcan01_02716</name>
</gene>
<dbReference type="Gene3D" id="1.10.3270.10">
    <property type="entry name" value="HMGR, N-terminal domain"/>
    <property type="match status" value="1"/>
</dbReference>
<keyword evidence="7" id="KW-1133">Transmembrane helix</keyword>
<evidence type="ECO:0000256" key="2">
    <source>
        <dbReference type="ARBA" id="ARBA00005084"/>
    </source>
</evidence>
<dbReference type="Pfam" id="PF00368">
    <property type="entry name" value="HMG-CoA_red"/>
    <property type="match status" value="1"/>
</dbReference>
<feature type="region of interest" description="Disordered" evidence="12">
    <location>
        <begin position="1"/>
        <end position="53"/>
    </location>
</feature>
<evidence type="ECO:0000256" key="1">
    <source>
        <dbReference type="ARBA" id="ARBA00004477"/>
    </source>
</evidence>
<feature type="compositionally biased region" description="Basic residues" evidence="12">
    <location>
        <begin position="82"/>
        <end position="94"/>
    </location>
</feature>
<dbReference type="UniPathway" id="UPA00058">
    <property type="reaction ID" value="UER00103"/>
</dbReference>
<keyword evidence="4" id="KW-0812">Transmembrane</keyword>
<dbReference type="NCBIfam" id="TIGR00533">
    <property type="entry name" value="HMG_CoA_R_NADP"/>
    <property type="match status" value="1"/>
</dbReference>
<feature type="region of interest" description="Disordered" evidence="12">
    <location>
        <begin position="70"/>
        <end position="104"/>
    </location>
</feature>
<evidence type="ECO:0000256" key="6">
    <source>
        <dbReference type="ARBA" id="ARBA00022857"/>
    </source>
</evidence>
<dbReference type="Gene3D" id="3.90.770.10">
    <property type="entry name" value="3-hydroxy-3-methylglutaryl-coenzyme A Reductase, Chain A, domain 2"/>
    <property type="match status" value="1"/>
</dbReference>
<evidence type="ECO:0000313" key="13">
    <source>
        <dbReference type="EMBL" id="OXA64084.1"/>
    </source>
</evidence>
<feature type="region of interest" description="Disordered" evidence="12">
    <location>
        <begin position="570"/>
        <end position="637"/>
    </location>
</feature>
<dbReference type="GO" id="GO:0008299">
    <property type="term" value="P:isoprenoid biosynthetic process"/>
    <property type="evidence" value="ECO:0007669"/>
    <property type="project" value="UniProtKB-KW"/>
</dbReference>
<dbReference type="SUPFAM" id="SSF55035">
    <property type="entry name" value="NAD-binding domain of HMG-CoA reductase"/>
    <property type="match status" value="1"/>
</dbReference>
<evidence type="ECO:0000256" key="3">
    <source>
        <dbReference type="ARBA" id="ARBA00007661"/>
    </source>
</evidence>
<protein>
    <recommendedName>
        <fullName evidence="11">3-hydroxy-3-methylglutaryl coenzyme A reductase</fullName>
        <shortName evidence="11">HMG-CoA reductase</shortName>
        <ecNumber evidence="11">1.1.1.34</ecNumber>
    </recommendedName>
</protein>
<dbReference type="PROSITE" id="PS00066">
    <property type="entry name" value="HMG_COA_REDUCTASE_1"/>
    <property type="match status" value="1"/>
</dbReference>
<dbReference type="GO" id="GO:0005789">
    <property type="term" value="C:endoplasmic reticulum membrane"/>
    <property type="evidence" value="ECO:0007669"/>
    <property type="project" value="UniProtKB-SubCell"/>
</dbReference>
<evidence type="ECO:0000256" key="8">
    <source>
        <dbReference type="ARBA" id="ARBA00023002"/>
    </source>
</evidence>
<dbReference type="NCBIfam" id="TIGR00920">
    <property type="entry name" value="2A060605"/>
    <property type="match status" value="1"/>
</dbReference>
<dbReference type="CDD" id="cd00643">
    <property type="entry name" value="HMG-CoA_reductase_classI"/>
    <property type="match status" value="1"/>
</dbReference>
<evidence type="ECO:0000256" key="7">
    <source>
        <dbReference type="ARBA" id="ARBA00022989"/>
    </source>
</evidence>
<keyword evidence="8 11" id="KW-0560">Oxidoreductase</keyword>
<dbReference type="OrthoDB" id="310654at2759"/>
<evidence type="ECO:0000313" key="14">
    <source>
        <dbReference type="Proteomes" id="UP000198287"/>
    </source>
</evidence>
<keyword evidence="6 11" id="KW-0521">NADP</keyword>
<dbReference type="PANTHER" id="PTHR10572:SF24">
    <property type="entry name" value="3-HYDROXY-3-METHYLGLUTARYL-COENZYME A REDUCTASE"/>
    <property type="match status" value="1"/>
</dbReference>
<evidence type="ECO:0000256" key="9">
    <source>
        <dbReference type="ARBA" id="ARBA00023136"/>
    </source>
</evidence>
<comment type="caution">
    <text evidence="13">The sequence shown here is derived from an EMBL/GenBank/DDBJ whole genome shotgun (WGS) entry which is preliminary data.</text>
</comment>
<dbReference type="PRINTS" id="PR00071">
    <property type="entry name" value="HMGCOARDTASE"/>
</dbReference>
<comment type="subcellular location">
    <subcellularLocation>
        <location evidence="1 11">Endoplasmic reticulum membrane</location>
        <topology evidence="1 11">Multi-pass membrane protein</topology>
    </subcellularLocation>
</comment>
<dbReference type="InterPro" id="IPR023076">
    <property type="entry name" value="HMG_CoA_Rdtase_CS"/>
</dbReference>
<dbReference type="FunFam" id="1.10.3270.10:FF:000001">
    <property type="entry name" value="3-hydroxy-3-methylglutaryl coenzyme A reductase"/>
    <property type="match status" value="1"/>
</dbReference>
<evidence type="ECO:0000256" key="10">
    <source>
        <dbReference type="ARBA" id="ARBA00023229"/>
    </source>
</evidence>
<name>A0A226F3T5_FOLCA</name>
<dbReference type="FunFam" id="3.30.70.420:FF:000001">
    <property type="entry name" value="3-hydroxy-3-methylglutaryl coenzyme A reductase"/>
    <property type="match status" value="1"/>
</dbReference>
<keyword evidence="9" id="KW-0472">Membrane</keyword>
<reference evidence="13 14" key="1">
    <citation type="submission" date="2015-12" db="EMBL/GenBank/DDBJ databases">
        <title>The genome of Folsomia candida.</title>
        <authorList>
            <person name="Faddeeva A."/>
            <person name="Derks M.F."/>
            <person name="Anvar Y."/>
            <person name="Smit S."/>
            <person name="Van Straalen N."/>
            <person name="Roelofs D."/>
        </authorList>
    </citation>
    <scope>NUCLEOTIDE SEQUENCE [LARGE SCALE GENOMIC DNA]</scope>
    <source>
        <strain evidence="13 14">VU population</strain>
        <tissue evidence="13">Whole body</tissue>
    </source>
</reference>
<dbReference type="GO" id="GO:0050661">
    <property type="term" value="F:NADP binding"/>
    <property type="evidence" value="ECO:0007669"/>
    <property type="project" value="InterPro"/>
</dbReference>
<evidence type="ECO:0000256" key="11">
    <source>
        <dbReference type="RuleBase" id="RU361219"/>
    </source>
</evidence>
<dbReference type="FunFam" id="3.90.770.10:FF:000001">
    <property type="entry name" value="3-hydroxy-3-methylglutaryl coenzyme A reductase"/>
    <property type="match status" value="1"/>
</dbReference>
<keyword evidence="5 11" id="KW-0256">Endoplasmic reticulum</keyword>
<dbReference type="PROSITE" id="PS00318">
    <property type="entry name" value="HMG_COA_REDUCTASE_2"/>
    <property type="match status" value="1"/>
</dbReference>
<feature type="compositionally biased region" description="Low complexity" evidence="12">
    <location>
        <begin position="598"/>
        <end position="610"/>
    </location>
</feature>
<evidence type="ECO:0000256" key="12">
    <source>
        <dbReference type="SAM" id="MobiDB-lite"/>
    </source>
</evidence>
<dbReference type="GO" id="GO:0016126">
    <property type="term" value="P:sterol biosynthetic process"/>
    <property type="evidence" value="ECO:0007669"/>
    <property type="project" value="TreeGrafter"/>
</dbReference>
<dbReference type="InterPro" id="IPR004816">
    <property type="entry name" value="HMG_CoA_Rdtase_metazoan"/>
</dbReference>
<dbReference type="GO" id="GO:0004420">
    <property type="term" value="F:hydroxymethylglutaryl-CoA reductase (NADPH) activity"/>
    <property type="evidence" value="ECO:0007669"/>
    <property type="project" value="UniProtKB-EC"/>
</dbReference>
<evidence type="ECO:0000256" key="4">
    <source>
        <dbReference type="ARBA" id="ARBA00022692"/>
    </source>
</evidence>
<dbReference type="InterPro" id="IPR009029">
    <property type="entry name" value="HMG_CoA_Rdtase_sub-bd_dom_sf"/>
</dbReference>
<dbReference type="AlphaFoldDB" id="A0A226F3T5"/>
<comment type="catalytic activity">
    <reaction evidence="11">
        <text>(R)-mevalonate + 2 NADP(+) + CoA = (3S)-3-hydroxy-3-methylglutaryl-CoA + 2 NADPH + 2 H(+)</text>
        <dbReference type="Rhea" id="RHEA:15989"/>
        <dbReference type="ChEBI" id="CHEBI:15378"/>
        <dbReference type="ChEBI" id="CHEBI:36464"/>
        <dbReference type="ChEBI" id="CHEBI:43074"/>
        <dbReference type="ChEBI" id="CHEBI:57287"/>
        <dbReference type="ChEBI" id="CHEBI:57783"/>
        <dbReference type="ChEBI" id="CHEBI:58349"/>
        <dbReference type="EC" id="1.1.1.34"/>
    </reaction>
</comment>
<dbReference type="InterPro" id="IPR023074">
    <property type="entry name" value="HMG_CoA_Rdtase_cat_sf"/>
</dbReference>
<keyword evidence="10" id="KW-0414">Isoprene biosynthesis</keyword>
<organism evidence="13 14">
    <name type="scientific">Folsomia candida</name>
    <name type="common">Springtail</name>
    <dbReference type="NCBI Taxonomy" id="158441"/>
    <lineage>
        <taxon>Eukaryota</taxon>
        <taxon>Metazoa</taxon>
        <taxon>Ecdysozoa</taxon>
        <taxon>Arthropoda</taxon>
        <taxon>Hexapoda</taxon>
        <taxon>Collembola</taxon>
        <taxon>Entomobryomorpha</taxon>
        <taxon>Isotomoidea</taxon>
        <taxon>Isotomidae</taxon>
        <taxon>Proisotominae</taxon>
        <taxon>Folsomia</taxon>
    </lineage>
</organism>
<dbReference type="EC" id="1.1.1.34" evidence="11"/>
<dbReference type="OMA" id="NPENFDT"/>
<dbReference type="PANTHER" id="PTHR10572">
    <property type="entry name" value="3-HYDROXY-3-METHYLGLUTARYL-COENZYME A REDUCTASE"/>
    <property type="match status" value="1"/>
</dbReference>
<evidence type="ECO:0000256" key="5">
    <source>
        <dbReference type="ARBA" id="ARBA00022824"/>
    </source>
</evidence>
<dbReference type="STRING" id="158441.A0A226F3T5"/>
<dbReference type="InterPro" id="IPR009023">
    <property type="entry name" value="HMG_CoA_Rdtase_NAD(P)-bd_sf"/>
</dbReference>
<proteinExistence type="inferred from homology"/>
<dbReference type="EMBL" id="LNIX01000001">
    <property type="protein sequence ID" value="OXA64084.1"/>
    <property type="molecule type" value="Genomic_DNA"/>
</dbReference>
<dbReference type="SUPFAM" id="SSF56542">
    <property type="entry name" value="Substrate-binding domain of HMG-CoA reductase"/>
    <property type="match status" value="1"/>
</dbReference>
<dbReference type="Gene3D" id="3.30.70.420">
    <property type="entry name" value="Hydroxymethylglutaryl-CoA reductase, class I/II, NAD/NADP-binding domain"/>
    <property type="match status" value="1"/>
</dbReference>
<dbReference type="GO" id="GO:0005778">
    <property type="term" value="C:peroxisomal membrane"/>
    <property type="evidence" value="ECO:0007669"/>
    <property type="project" value="TreeGrafter"/>
</dbReference>
<comment type="pathway">
    <text evidence="2 11">Metabolic intermediate biosynthesis; (R)-mevalonate biosynthesis; (R)-mevalonate from acetyl-CoA: step 3/3.</text>
</comment>
<dbReference type="PROSITE" id="PS01192">
    <property type="entry name" value="HMG_COA_REDUCTASE_3"/>
    <property type="match status" value="1"/>
</dbReference>
<dbReference type="GO" id="GO:0015936">
    <property type="term" value="P:coenzyme A metabolic process"/>
    <property type="evidence" value="ECO:0007669"/>
    <property type="project" value="InterPro"/>
</dbReference>
<keyword evidence="14" id="KW-1185">Reference proteome</keyword>